<sequence>MMGLVSAVTVEPTRDVDDGQFPVAAPPIVVENISLAMVNSSEFWDNLNPPADIFLDNLGNVFVPSPSTNQVLSFNGTSWTAETLVFTVDTQKNALGFLFNDTSTIFLNESLLNETIDARVVIGDTNTQRNASGFLFNDTDSIFFNESLLNETIDARATVDTNTQKNASGFLFNDTDSIFFNDSLLNLTIDARDTDTNTQKNASGFVFNDTDSIFFNDSLLNETIDARIVIGTLEELWNLSVDNSTIHPFDLNLNVSIGTNNANASLEVSGNQDDFPVQVCVLGIACYRFEIEEAGDLAVDNSKFFNFGSIIGGERVASKGTNDTGNFSLELDTGDYVHADSEPQIELNGNISLGGWIFQDISQEQYIISKVNNQTSNYGLLMTSNRRVVFTVERNGVLIAERTSAQIPLGEWAHVVGTLNGTTILIYINGVVEATSSSSTATVGVSDDLFIGIRSDITDGFDGRLDEIAIANFTADPVQILNLFNNGLNLTQANISALDRSPFRVTGVGESGGYFTIDRFGRVGIGNPNPSFRLDVNGSARFIRDATFKRDIFVEGTIVGSSPIMLSGGLNVTSGNATIENGNLDVKGSIIASFFNWITGSIYLAFDGFTLTFNETQLNKTIDHRAVTGAADTQKNASGFLFNNTDTIFFNESLLNLTIDARATGGGTVNITYGNLFKNSAGEAVGLVVVDTYKNITNLTSTLLNGFILNPDNTSLMAQTSGAYQASYKISFTGSANNDYVAAIGINSVPDSSTVDRITISTGGDTTALSAVGILAIQVGDNIT</sequence>
<evidence type="ECO:0000313" key="1">
    <source>
        <dbReference type="EMBL" id="KKM23440.1"/>
    </source>
</evidence>
<dbReference type="Pfam" id="PF13385">
    <property type="entry name" value="Laminin_G_3"/>
    <property type="match status" value="1"/>
</dbReference>
<feature type="non-terminal residue" evidence="1">
    <location>
        <position position="784"/>
    </location>
</feature>
<reference evidence="1" key="1">
    <citation type="journal article" date="2015" name="Nature">
        <title>Complex archaea that bridge the gap between prokaryotes and eukaryotes.</title>
        <authorList>
            <person name="Spang A."/>
            <person name="Saw J.H."/>
            <person name="Jorgensen S.L."/>
            <person name="Zaremba-Niedzwiedzka K."/>
            <person name="Martijn J."/>
            <person name="Lind A.E."/>
            <person name="van Eijk R."/>
            <person name="Schleper C."/>
            <person name="Guy L."/>
            <person name="Ettema T.J."/>
        </authorList>
    </citation>
    <scope>NUCLEOTIDE SEQUENCE</scope>
</reference>
<dbReference type="SUPFAM" id="SSF49899">
    <property type="entry name" value="Concanavalin A-like lectins/glucanases"/>
    <property type="match status" value="1"/>
</dbReference>
<proteinExistence type="predicted"/>
<comment type="caution">
    <text evidence="1">The sequence shown here is derived from an EMBL/GenBank/DDBJ whole genome shotgun (WGS) entry which is preliminary data.</text>
</comment>
<accession>A0A0F9L769</accession>
<protein>
    <recommendedName>
        <fullName evidence="2">LamG-like jellyroll fold domain-containing protein</fullName>
    </recommendedName>
</protein>
<dbReference type="InterPro" id="IPR013320">
    <property type="entry name" value="ConA-like_dom_sf"/>
</dbReference>
<dbReference type="Gene3D" id="2.60.120.200">
    <property type="match status" value="1"/>
</dbReference>
<gene>
    <name evidence="1" type="ORF">LCGC14_1615160</name>
</gene>
<dbReference type="EMBL" id="LAZR01013123">
    <property type="protein sequence ID" value="KKM23440.1"/>
    <property type="molecule type" value="Genomic_DNA"/>
</dbReference>
<dbReference type="AlphaFoldDB" id="A0A0F9L769"/>
<name>A0A0F9L769_9ZZZZ</name>
<evidence type="ECO:0008006" key="2">
    <source>
        <dbReference type="Google" id="ProtNLM"/>
    </source>
</evidence>
<organism evidence="1">
    <name type="scientific">marine sediment metagenome</name>
    <dbReference type="NCBI Taxonomy" id="412755"/>
    <lineage>
        <taxon>unclassified sequences</taxon>
        <taxon>metagenomes</taxon>
        <taxon>ecological metagenomes</taxon>
    </lineage>
</organism>